<dbReference type="PANTHER" id="PTHR43767">
    <property type="entry name" value="LONG-CHAIN-FATTY-ACID--COA LIGASE"/>
    <property type="match status" value="1"/>
</dbReference>
<keyword evidence="4" id="KW-1185">Reference proteome</keyword>
<protein>
    <submittedName>
        <fullName evidence="3">Acyl-CoA synthetase (AMP-forming)/AMP-acid ligase II</fullName>
    </submittedName>
</protein>
<dbReference type="InterPro" id="IPR025110">
    <property type="entry name" value="AMP-bd_C"/>
</dbReference>
<dbReference type="Proteomes" id="UP000236752">
    <property type="component" value="Unassembled WGS sequence"/>
</dbReference>
<dbReference type="Pfam" id="PF00501">
    <property type="entry name" value="AMP-binding"/>
    <property type="match status" value="1"/>
</dbReference>
<name>A0A1H5W4D8_9RHOB</name>
<dbReference type="RefSeq" id="WP_103909645.1">
    <property type="nucleotide sequence ID" value="NZ_FNUZ01000002.1"/>
</dbReference>
<dbReference type="EMBL" id="FNUZ01000002">
    <property type="protein sequence ID" value="SEF93687.1"/>
    <property type="molecule type" value="Genomic_DNA"/>
</dbReference>
<dbReference type="InterPro" id="IPR000873">
    <property type="entry name" value="AMP-dep_synth/lig_dom"/>
</dbReference>
<dbReference type="InterPro" id="IPR020845">
    <property type="entry name" value="AMP-binding_CS"/>
</dbReference>
<accession>A0A1H5W4D8</accession>
<feature type="domain" description="AMP-dependent synthetase/ligase" evidence="1">
    <location>
        <begin position="27"/>
        <end position="367"/>
    </location>
</feature>
<evidence type="ECO:0000259" key="2">
    <source>
        <dbReference type="Pfam" id="PF13193"/>
    </source>
</evidence>
<dbReference type="PROSITE" id="PS00455">
    <property type="entry name" value="AMP_BINDING"/>
    <property type="match status" value="1"/>
</dbReference>
<gene>
    <name evidence="3" type="ORF">SAMN04488045_1285</name>
</gene>
<evidence type="ECO:0000313" key="4">
    <source>
        <dbReference type="Proteomes" id="UP000236752"/>
    </source>
</evidence>
<dbReference type="GO" id="GO:0016878">
    <property type="term" value="F:acid-thiol ligase activity"/>
    <property type="evidence" value="ECO:0007669"/>
    <property type="project" value="UniProtKB-ARBA"/>
</dbReference>
<dbReference type="Gene3D" id="3.30.300.30">
    <property type="match status" value="1"/>
</dbReference>
<feature type="domain" description="AMP-binding enzyme C-terminal" evidence="2">
    <location>
        <begin position="418"/>
        <end position="491"/>
    </location>
</feature>
<reference evidence="3 4" key="1">
    <citation type="submission" date="2016-10" db="EMBL/GenBank/DDBJ databases">
        <authorList>
            <person name="de Groot N.N."/>
        </authorList>
    </citation>
    <scope>NUCLEOTIDE SEQUENCE [LARGE SCALE GENOMIC DNA]</scope>
    <source>
        <strain evidence="3 4">DSM 26915</strain>
    </source>
</reference>
<dbReference type="InterPro" id="IPR050237">
    <property type="entry name" value="ATP-dep_AMP-bd_enzyme"/>
</dbReference>
<dbReference type="AlphaFoldDB" id="A0A1H5W4D8"/>
<dbReference type="InterPro" id="IPR045851">
    <property type="entry name" value="AMP-bd_C_sf"/>
</dbReference>
<dbReference type="Pfam" id="PF13193">
    <property type="entry name" value="AMP-binding_C"/>
    <property type="match status" value="1"/>
</dbReference>
<proteinExistence type="predicted"/>
<dbReference type="Gene3D" id="3.40.50.12780">
    <property type="entry name" value="N-terminal domain of ligase-like"/>
    <property type="match status" value="1"/>
</dbReference>
<organism evidence="3 4">
    <name type="scientific">Thalassococcus halodurans</name>
    <dbReference type="NCBI Taxonomy" id="373675"/>
    <lineage>
        <taxon>Bacteria</taxon>
        <taxon>Pseudomonadati</taxon>
        <taxon>Pseudomonadota</taxon>
        <taxon>Alphaproteobacteria</taxon>
        <taxon>Rhodobacterales</taxon>
        <taxon>Roseobacteraceae</taxon>
        <taxon>Thalassococcus</taxon>
    </lineage>
</organism>
<sequence>MLSVFDKGPFAPCPTPFNMAAHVLAAGQATPDKIALSILKPTGAERWSYAKLTAAILGTARGLLDQGLTPGQHVLMRLGNTVDFPIAFLGALAAGLVPVPTSAQLTAPEIEKMSKVLDLACVVRDETTPCPELGIPAFDQETLHLWRDLPAADYHFGDPERLGYIVFTSGTSGVPRAVGHAHRAIWARQMMMEGWYGLTPDDRLCHAGAFNWTFTLGTGLMDPWTMGATALVPASNVTPDQLPLLIKRNEATIFAAVPGVYRQILKQPNLSFPKLRHGLSAGEKLPQSILSAWQEATGTPIFEAYGMSECSTFISTEPTTTDLSDGYLGKPQVGRRIAILGDDGPVELGEPGQIAIHKSDPGLMLGYIGAEEETKSRFQGDWFTTGDLGAMESDGRIRFLGRNDDMMNAGGFRVSPVEVENALLQHPAISEVGATDIEVKEDVRLIAAFFVSSEPLSESDLQDWCAEHLARYKQPRIFVQLDALPKNPNGKLLRKALRDIPRNTH</sequence>
<evidence type="ECO:0000313" key="3">
    <source>
        <dbReference type="EMBL" id="SEF93687.1"/>
    </source>
</evidence>
<dbReference type="OrthoDB" id="9803968at2"/>
<dbReference type="PANTHER" id="PTHR43767:SF1">
    <property type="entry name" value="NONRIBOSOMAL PEPTIDE SYNTHASE PES1 (EUROFUNG)-RELATED"/>
    <property type="match status" value="1"/>
</dbReference>
<evidence type="ECO:0000259" key="1">
    <source>
        <dbReference type="Pfam" id="PF00501"/>
    </source>
</evidence>
<dbReference type="SUPFAM" id="SSF56801">
    <property type="entry name" value="Acetyl-CoA synthetase-like"/>
    <property type="match status" value="1"/>
</dbReference>
<keyword evidence="3" id="KW-0436">Ligase</keyword>
<dbReference type="InterPro" id="IPR042099">
    <property type="entry name" value="ANL_N_sf"/>
</dbReference>